<organism evidence="2 3">
    <name type="scientific">Plebeiibacterium marinum</name>
    <dbReference type="NCBI Taxonomy" id="2992111"/>
    <lineage>
        <taxon>Bacteria</taxon>
        <taxon>Pseudomonadati</taxon>
        <taxon>Bacteroidota</taxon>
        <taxon>Bacteroidia</taxon>
        <taxon>Marinilabiliales</taxon>
        <taxon>Marinilabiliaceae</taxon>
        <taxon>Plebeiibacterium</taxon>
    </lineage>
</organism>
<proteinExistence type="predicted"/>
<feature type="transmembrane region" description="Helical" evidence="1">
    <location>
        <begin position="7"/>
        <end position="26"/>
    </location>
</feature>
<sequence>MSNKKNKYVFGALGFGFVLYLFILIITPKPIDWSLSFSKDDDIPYGSKILFDELKTLFDSSAIYTCHSPLYNFLSGDQFEKADLVIINSSFHPDKTDFDKITSHVKKGNNVFIAASEFSDLVLDSIGFDINTSFNIKNIYNDSITINLVNKTLKSPFGYTYKKAFQNIHFNYYDTLKTTVLGLGNKAKTNFIRVKYGQGNFFINLNPLAYTNFNLVSDINYEYAFKTLSYLPQNSKVIWDEYYKAKPRPSTSLLRYILSQKGLKYAWYILLFTIVTYLVISAKRNQRKIPVINPPRNTTLSFIETIGRLYFKRKNHLDIAQKRFKYFLEFLRTRYFIDTSETNEHLIQEISNKLDIPHKTIKKLFSQAERLRLNASYTEEDLEHFSKNIEYIYQKCKNK</sequence>
<dbReference type="AlphaFoldDB" id="A0AAE3MHK7"/>
<keyword evidence="1" id="KW-0812">Transmembrane</keyword>
<keyword evidence="1" id="KW-1133">Transmembrane helix</keyword>
<name>A0AAE3MHK7_9BACT</name>
<evidence type="ECO:0000313" key="3">
    <source>
        <dbReference type="Proteomes" id="UP001207408"/>
    </source>
</evidence>
<accession>A0AAE3MHK7</accession>
<dbReference type="Proteomes" id="UP001207408">
    <property type="component" value="Unassembled WGS sequence"/>
</dbReference>
<gene>
    <name evidence="2" type="ORF">OM074_19810</name>
</gene>
<comment type="caution">
    <text evidence="2">The sequence shown here is derived from an EMBL/GenBank/DDBJ whole genome shotgun (WGS) entry which is preliminary data.</text>
</comment>
<reference evidence="2" key="1">
    <citation type="submission" date="2022-10" db="EMBL/GenBank/DDBJ databases">
        <authorList>
            <person name="Yu W.X."/>
        </authorList>
    </citation>
    <scope>NUCLEOTIDE SEQUENCE</scope>
    <source>
        <strain evidence="2">D04</strain>
    </source>
</reference>
<feature type="transmembrane region" description="Helical" evidence="1">
    <location>
        <begin position="265"/>
        <end position="282"/>
    </location>
</feature>
<evidence type="ECO:0000256" key="1">
    <source>
        <dbReference type="SAM" id="Phobius"/>
    </source>
</evidence>
<keyword evidence="1" id="KW-0472">Membrane</keyword>
<evidence type="ECO:0000313" key="2">
    <source>
        <dbReference type="EMBL" id="MCW3807881.1"/>
    </source>
</evidence>
<dbReference type="EMBL" id="JAPDPI010000067">
    <property type="protein sequence ID" value="MCW3807881.1"/>
    <property type="molecule type" value="Genomic_DNA"/>
</dbReference>
<protein>
    <submittedName>
        <fullName evidence="2">DUF4350 domain-containing protein</fullName>
    </submittedName>
</protein>
<keyword evidence="3" id="KW-1185">Reference proteome</keyword>
<dbReference type="RefSeq" id="WP_301202369.1">
    <property type="nucleotide sequence ID" value="NZ_JAPDPI010000067.1"/>
</dbReference>